<name>A0A431VQQ5_9DEIO</name>
<organism evidence="10 11">
    <name type="scientific">Deinococcus radiophilus</name>
    <dbReference type="NCBI Taxonomy" id="32062"/>
    <lineage>
        <taxon>Bacteria</taxon>
        <taxon>Thermotogati</taxon>
        <taxon>Deinococcota</taxon>
        <taxon>Deinococci</taxon>
        <taxon>Deinococcales</taxon>
        <taxon>Deinococcaceae</taxon>
        <taxon>Deinococcus</taxon>
    </lineage>
</organism>
<keyword evidence="5" id="KW-0472">Membrane</keyword>
<dbReference type="AlphaFoldDB" id="A0A431VQQ5"/>
<dbReference type="PANTHER" id="PTHR12826">
    <property type="entry name" value="RIBONUCLEASE Y"/>
    <property type="match status" value="1"/>
</dbReference>
<dbReference type="Proteomes" id="UP000277766">
    <property type="component" value="Unassembled WGS sequence"/>
</dbReference>
<dbReference type="Pfam" id="PF00013">
    <property type="entry name" value="KH_1"/>
    <property type="match status" value="1"/>
</dbReference>
<protein>
    <recommendedName>
        <fullName evidence="6 7">Ribonuclease Y</fullName>
        <shortName evidence="6">RNase Y</shortName>
        <ecNumber evidence="6 7">3.1.-.-</ecNumber>
    </recommendedName>
</protein>
<dbReference type="Pfam" id="PF12072">
    <property type="entry name" value="RNase_Y_N"/>
    <property type="match status" value="1"/>
</dbReference>
<keyword evidence="4 6" id="KW-0694">RNA-binding</keyword>
<dbReference type="Gene3D" id="1.10.3210.10">
    <property type="entry name" value="Hypothetical protein af1432"/>
    <property type="match status" value="1"/>
</dbReference>
<evidence type="ECO:0000256" key="8">
    <source>
        <dbReference type="SAM" id="MobiDB-lite"/>
    </source>
</evidence>
<dbReference type="InterPro" id="IPR004087">
    <property type="entry name" value="KH_dom"/>
</dbReference>
<dbReference type="SMART" id="SM00471">
    <property type="entry name" value="HDc"/>
    <property type="match status" value="1"/>
</dbReference>
<dbReference type="OrthoDB" id="9803205at2"/>
<feature type="region of interest" description="Disordered" evidence="8">
    <location>
        <begin position="155"/>
        <end position="193"/>
    </location>
</feature>
<dbReference type="EC" id="3.1.-.-" evidence="6 7"/>
<dbReference type="EMBL" id="RXPE01000025">
    <property type="protein sequence ID" value="RTR25536.1"/>
    <property type="molecule type" value="Genomic_DNA"/>
</dbReference>
<dbReference type="HAMAP" id="MF_00335">
    <property type="entry name" value="RNase_Y"/>
    <property type="match status" value="1"/>
</dbReference>
<dbReference type="InterPro" id="IPR004088">
    <property type="entry name" value="KH_dom_type_1"/>
</dbReference>
<dbReference type="GO" id="GO:0004521">
    <property type="term" value="F:RNA endonuclease activity"/>
    <property type="evidence" value="ECO:0007669"/>
    <property type="project" value="UniProtKB-UniRule"/>
</dbReference>
<dbReference type="SUPFAM" id="SSF109604">
    <property type="entry name" value="HD-domain/PDEase-like"/>
    <property type="match status" value="1"/>
</dbReference>
<keyword evidence="11" id="KW-1185">Reference proteome</keyword>
<evidence type="ECO:0000256" key="4">
    <source>
        <dbReference type="ARBA" id="ARBA00022884"/>
    </source>
</evidence>
<proteinExistence type="inferred from homology"/>
<evidence type="ECO:0000256" key="1">
    <source>
        <dbReference type="ARBA" id="ARBA00022722"/>
    </source>
</evidence>
<evidence type="ECO:0000313" key="11">
    <source>
        <dbReference type="Proteomes" id="UP000277766"/>
    </source>
</evidence>
<dbReference type="CDD" id="cd22431">
    <property type="entry name" value="KH-I_RNaseY"/>
    <property type="match status" value="1"/>
</dbReference>
<dbReference type="SUPFAM" id="SSF54791">
    <property type="entry name" value="Eukaryotic type KH-domain (KH-domain type I)"/>
    <property type="match status" value="1"/>
</dbReference>
<dbReference type="NCBIfam" id="TIGR03319">
    <property type="entry name" value="RNase_Y"/>
    <property type="match status" value="1"/>
</dbReference>
<dbReference type="GO" id="GO:0005886">
    <property type="term" value="C:plasma membrane"/>
    <property type="evidence" value="ECO:0007669"/>
    <property type="project" value="UniProtKB-UniRule"/>
</dbReference>
<evidence type="ECO:0000256" key="7">
    <source>
        <dbReference type="NCBIfam" id="TIGR03319"/>
    </source>
</evidence>
<feature type="compositionally biased region" description="Polar residues" evidence="8">
    <location>
        <begin position="75"/>
        <end position="88"/>
    </location>
</feature>
<evidence type="ECO:0000256" key="5">
    <source>
        <dbReference type="ARBA" id="ARBA00023136"/>
    </source>
</evidence>
<dbReference type="GO" id="GO:0016787">
    <property type="term" value="F:hydrolase activity"/>
    <property type="evidence" value="ECO:0007669"/>
    <property type="project" value="UniProtKB-KW"/>
</dbReference>
<dbReference type="SMART" id="SM00322">
    <property type="entry name" value="KH"/>
    <property type="match status" value="1"/>
</dbReference>
<reference evidence="10 11" key="1">
    <citation type="submission" date="2018-12" db="EMBL/GenBank/DDBJ databases">
        <title>Deinococcus radiophilus ATCC 27603 genome sequencing and assembly.</title>
        <authorList>
            <person name="Maclea K.S."/>
            <person name="Maynard C.R."/>
        </authorList>
    </citation>
    <scope>NUCLEOTIDE SEQUENCE [LARGE SCALE GENOMIC DNA]</scope>
    <source>
        <strain evidence="10 11">ATCC 27603</strain>
    </source>
</reference>
<comment type="caution">
    <text evidence="10">The sequence shown here is derived from an EMBL/GenBank/DDBJ whole genome shotgun (WGS) entry which is preliminary data.</text>
</comment>
<dbReference type="InterPro" id="IPR036612">
    <property type="entry name" value="KH_dom_type_1_sf"/>
</dbReference>
<feature type="compositionally biased region" description="Basic and acidic residues" evidence="8">
    <location>
        <begin position="89"/>
        <end position="98"/>
    </location>
</feature>
<dbReference type="CDD" id="cd00077">
    <property type="entry name" value="HDc"/>
    <property type="match status" value="1"/>
</dbReference>
<accession>A0A431VQQ5</accession>
<evidence type="ECO:0000259" key="9">
    <source>
        <dbReference type="PROSITE" id="PS51831"/>
    </source>
</evidence>
<sequence length="605" mass="67798">MTALYVILALLGIAVAFVMGRALGRQQREVAEQQHEQIARERAEEIRREATAQADALREQAQADSDALRIREQQDASSRAEQMLQQAEQKIEEQRQHLAEQLREQRAQLEDRRSQLSEQLLQFQELRDTLAADRAALDQDRAELTQERTELKAEMAEERERLAADRQEYRSERDAMNRELERQSRRAEQLDARGERLDALEERLEGQRRDLAGQEDELQLRSAEIATRLEEVAGLTREDARERLLGDLDAELEDEKAARIRAAADQSQKEIQRQARSVIAQAIQRSAAETSAQLSVSVVPIPSDAMKGRLIGREGRNIRAFEALTGVDLIIDDTPEAVMLSSFNPVRREVAQHVLESLLEDGRIHPTRIEEMVGRAQEDMRAFIHTQGEEAAIEAGVLGLKPGLLQLLGRMYFRSSYGQNVLKHSVQVAHLTGIMADELGLDAALARRCGLIHDIGKSIDREIEGTHIEIGVSLGTRFGEPAEVIDAIAHHHDPENGATLYSVLVAAADAISAARPGARREELEAYTRRLEQLEEIAVSFPGVQQAYAIQAGREVRVIVQPDQVTDAQATLLARDVAGRIEQDMEYPGQVQVTVIRESRATEMAR</sequence>
<evidence type="ECO:0000313" key="10">
    <source>
        <dbReference type="EMBL" id="RTR25536.1"/>
    </source>
</evidence>
<comment type="function">
    <text evidence="6">Endoribonuclease that initiates mRNA decay.</text>
</comment>
<evidence type="ECO:0000256" key="6">
    <source>
        <dbReference type="HAMAP-Rule" id="MF_00335"/>
    </source>
</evidence>
<evidence type="ECO:0000256" key="2">
    <source>
        <dbReference type="ARBA" id="ARBA00022759"/>
    </source>
</evidence>
<gene>
    <name evidence="6 10" type="primary">rny</name>
    <name evidence="10" type="ORF">EJ104_10395</name>
</gene>
<dbReference type="GO" id="GO:0003723">
    <property type="term" value="F:RNA binding"/>
    <property type="evidence" value="ECO:0007669"/>
    <property type="project" value="UniProtKB-UniRule"/>
</dbReference>
<dbReference type="PROSITE" id="PS51831">
    <property type="entry name" value="HD"/>
    <property type="match status" value="1"/>
</dbReference>
<keyword evidence="1 6" id="KW-0540">Nuclease</keyword>
<dbReference type="InterPro" id="IPR017705">
    <property type="entry name" value="Ribonuclease_Y"/>
</dbReference>
<dbReference type="PROSITE" id="PS50084">
    <property type="entry name" value="KH_TYPE_1"/>
    <property type="match status" value="1"/>
</dbReference>
<evidence type="ECO:0000256" key="3">
    <source>
        <dbReference type="ARBA" id="ARBA00022801"/>
    </source>
</evidence>
<dbReference type="RefSeq" id="WP_126352704.1">
    <property type="nucleotide sequence ID" value="NZ_CP086380.1"/>
</dbReference>
<dbReference type="GO" id="GO:0006402">
    <property type="term" value="P:mRNA catabolic process"/>
    <property type="evidence" value="ECO:0007669"/>
    <property type="project" value="UniProtKB-UniRule"/>
</dbReference>
<dbReference type="FunFam" id="1.10.3210.10:FF:000022">
    <property type="entry name" value="Ribonuclease Y"/>
    <property type="match status" value="1"/>
</dbReference>
<feature type="domain" description="HD" evidence="9">
    <location>
        <begin position="421"/>
        <end position="514"/>
    </location>
</feature>
<dbReference type="Pfam" id="PF01966">
    <property type="entry name" value="HD"/>
    <property type="match status" value="1"/>
</dbReference>
<dbReference type="InterPro" id="IPR006674">
    <property type="entry name" value="HD_domain"/>
</dbReference>
<keyword evidence="3 6" id="KW-0378">Hydrolase</keyword>
<dbReference type="NCBIfam" id="NF009344">
    <property type="entry name" value="PRK12705.1-1"/>
    <property type="match status" value="1"/>
</dbReference>
<dbReference type="NCBIfam" id="TIGR00277">
    <property type="entry name" value="HDIG"/>
    <property type="match status" value="1"/>
</dbReference>
<dbReference type="PANTHER" id="PTHR12826:SF15">
    <property type="entry name" value="RIBONUCLEASE Y"/>
    <property type="match status" value="1"/>
</dbReference>
<comment type="similarity">
    <text evidence="6">Belongs to the RNase Y family.</text>
</comment>
<dbReference type="InterPro" id="IPR003607">
    <property type="entry name" value="HD/PDEase_dom"/>
</dbReference>
<keyword evidence="2 6" id="KW-0255">Endonuclease</keyword>
<dbReference type="InterPro" id="IPR006675">
    <property type="entry name" value="HDIG_dom"/>
</dbReference>
<feature type="region of interest" description="Disordered" evidence="8">
    <location>
        <begin position="51"/>
        <end position="98"/>
    </location>
</feature>
<dbReference type="InterPro" id="IPR022711">
    <property type="entry name" value="RNase_Y_N"/>
</dbReference>